<comment type="caution">
    <text evidence="6">The sequence shown here is derived from an EMBL/GenBank/DDBJ whole genome shotgun (WGS) entry which is preliminary data.</text>
</comment>
<dbReference type="NCBIfam" id="TIGR02018">
    <property type="entry name" value="his_ut_repres"/>
    <property type="match status" value="1"/>
</dbReference>
<dbReference type="Pfam" id="PF00392">
    <property type="entry name" value="GntR"/>
    <property type="match status" value="1"/>
</dbReference>
<dbReference type="GO" id="GO:0003677">
    <property type="term" value="F:DNA binding"/>
    <property type="evidence" value="ECO:0007669"/>
    <property type="project" value="UniProtKB-UniRule"/>
</dbReference>
<name>A0A1C7P1Q1_9HYPH</name>
<proteinExistence type="predicted"/>
<dbReference type="SMART" id="SM00866">
    <property type="entry name" value="UTRA"/>
    <property type="match status" value="1"/>
</dbReference>
<dbReference type="GO" id="GO:0003700">
    <property type="term" value="F:DNA-binding transcription factor activity"/>
    <property type="evidence" value="ECO:0007669"/>
    <property type="project" value="UniProtKB-UniRule"/>
</dbReference>
<evidence type="ECO:0000259" key="5">
    <source>
        <dbReference type="PROSITE" id="PS50949"/>
    </source>
</evidence>
<dbReference type="AlphaFoldDB" id="A0A1C7P1Q1"/>
<dbReference type="InterPro" id="IPR028978">
    <property type="entry name" value="Chorismate_lyase_/UTRA_dom_sf"/>
</dbReference>
<dbReference type="InterPro" id="IPR010248">
    <property type="entry name" value="His_ut_repres"/>
</dbReference>
<protein>
    <recommendedName>
        <fullName evidence="4">Histidine utilization repressor</fullName>
    </recommendedName>
</protein>
<dbReference type="PANTHER" id="PTHR44846">
    <property type="entry name" value="MANNOSYL-D-GLYCERATE TRANSPORT/METABOLISM SYSTEM REPRESSOR MNGR-RELATED"/>
    <property type="match status" value="1"/>
</dbReference>
<accession>A0A1C7P1Q1</accession>
<dbReference type="SUPFAM" id="SSF46785">
    <property type="entry name" value="Winged helix' DNA-binding domain"/>
    <property type="match status" value="1"/>
</dbReference>
<dbReference type="EMBL" id="LGLV01000007">
    <property type="protein sequence ID" value="OBZ95168.1"/>
    <property type="molecule type" value="Genomic_DNA"/>
</dbReference>
<dbReference type="PATRIC" id="fig|1612624.7.peg.4126"/>
<dbReference type="Pfam" id="PF07702">
    <property type="entry name" value="UTRA"/>
    <property type="match status" value="1"/>
</dbReference>
<dbReference type="Gene3D" id="3.40.1410.10">
    <property type="entry name" value="Chorismate lyase-like"/>
    <property type="match status" value="1"/>
</dbReference>
<sequence length="257" mass="28406">MVKSQGDAELEAGKALVEATGDLSLHQRILGDIEDRILSGEWQPGFRIPFEVDLAEQYKCSRMTVNKALTQLAKTGLIERRRKSGSYVTQPRAQSAVLEIRDIKLEVQSLGLPYDYSLMAKTKRRSNADDRLRLGLTSPVSILDVTCRHFAGRRPFCLEERLINLNAVPEAEAESFEETAPGPWLLNRVPWSAAEHTIRAASADDAVAAALGIAPGAACLTVERRTWSNGSYITHVRLIYPGDRHALVANFTPSQPK</sequence>
<reference evidence="6 7" key="1">
    <citation type="journal article" date="2016" name="Syst. Appl. Microbiol.">
        <title>Pararhizobium polonicum sp. nov. isolated from tumors on stone fruit rootstocks.</title>
        <authorList>
            <person name="Pulawska J."/>
            <person name="Kuzmanovic N."/>
            <person name="Willems A."/>
            <person name="Pothier J.F."/>
        </authorList>
    </citation>
    <scope>NUCLEOTIDE SEQUENCE [LARGE SCALE GENOMIC DNA]</scope>
    <source>
        <strain evidence="6 7">F5.1</strain>
    </source>
</reference>
<dbReference type="OrthoDB" id="9808698at2"/>
<feature type="domain" description="HTH gntR-type" evidence="5">
    <location>
        <begin position="23"/>
        <end position="91"/>
    </location>
</feature>
<evidence type="ECO:0000256" key="1">
    <source>
        <dbReference type="ARBA" id="ARBA00023015"/>
    </source>
</evidence>
<evidence type="ECO:0000256" key="4">
    <source>
        <dbReference type="NCBIfam" id="TIGR02018"/>
    </source>
</evidence>
<dbReference type="CDD" id="cd07377">
    <property type="entry name" value="WHTH_GntR"/>
    <property type="match status" value="1"/>
</dbReference>
<keyword evidence="1" id="KW-0805">Transcription regulation</keyword>
<evidence type="ECO:0000313" key="6">
    <source>
        <dbReference type="EMBL" id="OBZ95168.1"/>
    </source>
</evidence>
<dbReference type="GO" id="GO:0006547">
    <property type="term" value="P:L-histidine metabolic process"/>
    <property type="evidence" value="ECO:0007669"/>
    <property type="project" value="UniProtKB-UniRule"/>
</dbReference>
<dbReference type="InterPro" id="IPR036388">
    <property type="entry name" value="WH-like_DNA-bd_sf"/>
</dbReference>
<dbReference type="GO" id="GO:0045892">
    <property type="term" value="P:negative regulation of DNA-templated transcription"/>
    <property type="evidence" value="ECO:0007669"/>
    <property type="project" value="UniProtKB-UniRule"/>
</dbReference>
<evidence type="ECO:0000313" key="7">
    <source>
        <dbReference type="Proteomes" id="UP000093111"/>
    </source>
</evidence>
<dbReference type="FunFam" id="1.10.10.10:FF:000079">
    <property type="entry name" value="GntR family transcriptional regulator"/>
    <property type="match status" value="1"/>
</dbReference>
<dbReference type="InterPro" id="IPR000524">
    <property type="entry name" value="Tscrpt_reg_HTH_GntR"/>
</dbReference>
<keyword evidence="3" id="KW-0804">Transcription</keyword>
<dbReference type="STRING" id="1612624.ADU59_11240"/>
<keyword evidence="7" id="KW-1185">Reference proteome</keyword>
<dbReference type="InterPro" id="IPR036390">
    <property type="entry name" value="WH_DNA-bd_sf"/>
</dbReference>
<organism evidence="6 7">
    <name type="scientific">Pararhizobium polonicum</name>
    <dbReference type="NCBI Taxonomy" id="1612624"/>
    <lineage>
        <taxon>Bacteria</taxon>
        <taxon>Pseudomonadati</taxon>
        <taxon>Pseudomonadota</taxon>
        <taxon>Alphaproteobacteria</taxon>
        <taxon>Hyphomicrobiales</taxon>
        <taxon>Rhizobiaceae</taxon>
        <taxon>Rhizobium/Agrobacterium group</taxon>
        <taxon>Pararhizobium</taxon>
    </lineage>
</organism>
<keyword evidence="2" id="KW-0238">DNA-binding</keyword>
<dbReference type="Gene3D" id="1.10.10.10">
    <property type="entry name" value="Winged helix-like DNA-binding domain superfamily/Winged helix DNA-binding domain"/>
    <property type="match status" value="1"/>
</dbReference>
<dbReference type="RefSeq" id="WP_068954215.1">
    <property type="nucleotide sequence ID" value="NZ_LGLV01000007.1"/>
</dbReference>
<dbReference type="InterPro" id="IPR050679">
    <property type="entry name" value="Bact_HTH_transcr_reg"/>
</dbReference>
<dbReference type="PROSITE" id="PS50949">
    <property type="entry name" value="HTH_GNTR"/>
    <property type="match status" value="1"/>
</dbReference>
<evidence type="ECO:0000256" key="2">
    <source>
        <dbReference type="ARBA" id="ARBA00023125"/>
    </source>
</evidence>
<dbReference type="Proteomes" id="UP000093111">
    <property type="component" value="Unassembled WGS sequence"/>
</dbReference>
<gene>
    <name evidence="6" type="ORF">ADU59_11240</name>
</gene>
<dbReference type="PRINTS" id="PR00035">
    <property type="entry name" value="HTHGNTR"/>
</dbReference>
<dbReference type="SMART" id="SM00345">
    <property type="entry name" value="HTH_GNTR"/>
    <property type="match status" value="1"/>
</dbReference>
<dbReference type="InterPro" id="IPR011663">
    <property type="entry name" value="UTRA"/>
</dbReference>
<dbReference type="PANTHER" id="PTHR44846:SF16">
    <property type="entry name" value="TRANSCRIPTIONAL REGULATOR PHNF-RELATED"/>
    <property type="match status" value="1"/>
</dbReference>
<dbReference type="SUPFAM" id="SSF64288">
    <property type="entry name" value="Chorismate lyase-like"/>
    <property type="match status" value="1"/>
</dbReference>
<evidence type="ECO:0000256" key="3">
    <source>
        <dbReference type="ARBA" id="ARBA00023163"/>
    </source>
</evidence>